<comment type="caution">
    <text evidence="2">The sequence shown here is derived from an EMBL/GenBank/DDBJ whole genome shotgun (WGS) entry which is preliminary data.</text>
</comment>
<name>A0A2U3DUP6_PURLI</name>
<feature type="region of interest" description="Disordered" evidence="1">
    <location>
        <begin position="1"/>
        <end position="25"/>
    </location>
</feature>
<sequence>MPGRSSHSDESDDQTQGPDGAPQILSFLYQRDGLDRVFGHRFPQGLRPFPEGLSNSLEDVSANAAPQHDPSPSSSSDTTRVGRESSASTAKDARNTLGAEMNIPSSGNGPGIADDPDSSTIPSSSIGPLLAYPTTVGAEQTGSPPEVNNGPVSISKVEARDGRVSADSPGSTGDETRSHIPVGTNAGAIDTSEPGFDISIAAGLGYNPEDAEFDFGQMDGQAPIANGNAEAIAESHRPALSGDHSSAMSRLKDPVELEEHRYNEMDCQTGCLAQPIMQTVPALRGLTLETRMAIWECFYAVPRAHGIVCFFCGQYPLGWTTWIRGSAYYYAEPKDLRKMIQSAQEETFRVDHDIDAESRWVAHKKRPILLHMPPAYREAPPGMPWGPLLRPVIDCFDTTRPLGLQCRTGYGRVNFFDTFRCIEPCVIHTFPFCAAADVLWNSGWSSQIRHLALPYSCLHKPTNGLSHCLAHLPSLQTVTFEPDFWTHPRDCSTSEGLANSALASKLMIRLQEHLSQCTPLRTVWVDTWYDLKQRPRLVLPTDGGLEASFEKALWEALQWRSPRVEMWLQTVLDSSK</sequence>
<feature type="compositionally biased region" description="Low complexity" evidence="1">
    <location>
        <begin position="70"/>
        <end position="79"/>
    </location>
</feature>
<proteinExistence type="predicted"/>
<protein>
    <submittedName>
        <fullName evidence="2">Uncharacterized protein</fullName>
    </submittedName>
</protein>
<dbReference type="Proteomes" id="UP000245956">
    <property type="component" value="Unassembled WGS sequence"/>
</dbReference>
<gene>
    <name evidence="2" type="ORF">PCL_05454</name>
</gene>
<evidence type="ECO:0000313" key="2">
    <source>
        <dbReference type="EMBL" id="PWI65976.1"/>
    </source>
</evidence>
<reference evidence="2 3" key="1">
    <citation type="journal article" date="2016" name="Front. Microbiol.">
        <title>Genome and transcriptome sequences reveal the specific parasitism of the nematophagous Purpureocillium lilacinum 36-1.</title>
        <authorList>
            <person name="Xie J."/>
            <person name="Li S."/>
            <person name="Mo C."/>
            <person name="Xiao X."/>
            <person name="Peng D."/>
            <person name="Wang G."/>
            <person name="Xiao Y."/>
        </authorList>
    </citation>
    <scope>NUCLEOTIDE SEQUENCE [LARGE SCALE GENOMIC DNA]</scope>
    <source>
        <strain evidence="2 3">36-1</strain>
    </source>
</reference>
<evidence type="ECO:0000313" key="3">
    <source>
        <dbReference type="Proteomes" id="UP000245956"/>
    </source>
</evidence>
<dbReference type="AlphaFoldDB" id="A0A2U3DUP6"/>
<organism evidence="2 3">
    <name type="scientific">Purpureocillium lilacinum</name>
    <name type="common">Paecilomyces lilacinus</name>
    <dbReference type="NCBI Taxonomy" id="33203"/>
    <lineage>
        <taxon>Eukaryota</taxon>
        <taxon>Fungi</taxon>
        <taxon>Dikarya</taxon>
        <taxon>Ascomycota</taxon>
        <taxon>Pezizomycotina</taxon>
        <taxon>Sordariomycetes</taxon>
        <taxon>Hypocreomycetidae</taxon>
        <taxon>Hypocreales</taxon>
        <taxon>Ophiocordycipitaceae</taxon>
        <taxon>Purpureocillium</taxon>
    </lineage>
</organism>
<accession>A0A2U3DUP6</accession>
<dbReference type="EMBL" id="LCWV01000028">
    <property type="protein sequence ID" value="PWI65976.1"/>
    <property type="molecule type" value="Genomic_DNA"/>
</dbReference>
<feature type="region of interest" description="Disordered" evidence="1">
    <location>
        <begin position="39"/>
        <end position="191"/>
    </location>
</feature>
<feature type="compositionally biased region" description="Low complexity" evidence="1">
    <location>
        <begin position="118"/>
        <end position="128"/>
    </location>
</feature>
<evidence type="ECO:0000256" key="1">
    <source>
        <dbReference type="SAM" id="MobiDB-lite"/>
    </source>
</evidence>